<feature type="transmembrane region" description="Helical" evidence="11">
    <location>
        <begin position="734"/>
        <end position="753"/>
    </location>
</feature>
<dbReference type="SUPFAM" id="SSF90123">
    <property type="entry name" value="ABC transporter transmembrane region"/>
    <property type="match status" value="2"/>
</dbReference>
<evidence type="ECO:0000313" key="14">
    <source>
        <dbReference type="EMBL" id="KAJ9657042.1"/>
    </source>
</evidence>
<organism evidence="14 15">
    <name type="scientific">Coniosporium apollinis</name>
    <dbReference type="NCBI Taxonomy" id="61459"/>
    <lineage>
        <taxon>Eukaryota</taxon>
        <taxon>Fungi</taxon>
        <taxon>Dikarya</taxon>
        <taxon>Ascomycota</taxon>
        <taxon>Pezizomycotina</taxon>
        <taxon>Dothideomycetes</taxon>
        <taxon>Dothideomycetes incertae sedis</taxon>
        <taxon>Coniosporium</taxon>
    </lineage>
</organism>
<feature type="transmembrane region" description="Helical" evidence="11">
    <location>
        <begin position="169"/>
        <end position="190"/>
    </location>
</feature>
<comment type="subcellular location">
    <subcellularLocation>
        <location evidence="1">Membrane</location>
        <topology evidence="1">Multi-pass membrane protein</topology>
    </subcellularLocation>
</comment>
<dbReference type="PROSITE" id="PS50929">
    <property type="entry name" value="ABC_TM1F"/>
    <property type="match status" value="2"/>
</dbReference>
<keyword evidence="4 11" id="KW-0812">Transmembrane</keyword>
<comment type="similarity">
    <text evidence="2">Belongs to the ABC transporter superfamily. ABCB family. Multidrug resistance exporter (TC 3.A.1.201) subfamily.</text>
</comment>
<dbReference type="SMART" id="SM00382">
    <property type="entry name" value="AAA"/>
    <property type="match status" value="2"/>
</dbReference>
<evidence type="ECO:0000256" key="6">
    <source>
        <dbReference type="ARBA" id="ARBA00022741"/>
    </source>
</evidence>
<evidence type="ECO:0000256" key="1">
    <source>
        <dbReference type="ARBA" id="ARBA00004141"/>
    </source>
</evidence>
<protein>
    <recommendedName>
        <fullName evidence="16">ABC transporter</fullName>
    </recommendedName>
</protein>
<dbReference type="InterPro" id="IPR027417">
    <property type="entry name" value="P-loop_NTPase"/>
</dbReference>
<comment type="caution">
    <text evidence="14">The sequence shown here is derived from an EMBL/GenBank/DDBJ whole genome shotgun (WGS) entry which is preliminary data.</text>
</comment>
<evidence type="ECO:0000256" key="4">
    <source>
        <dbReference type="ARBA" id="ARBA00022692"/>
    </source>
</evidence>
<dbReference type="PROSITE" id="PS00211">
    <property type="entry name" value="ABC_TRANSPORTER_1"/>
    <property type="match status" value="1"/>
</dbReference>
<accession>A0ABQ9NIH7</accession>
<feature type="transmembrane region" description="Helical" evidence="11">
    <location>
        <begin position="839"/>
        <end position="857"/>
    </location>
</feature>
<feature type="domain" description="ABC transporter" evidence="12">
    <location>
        <begin position="344"/>
        <end position="621"/>
    </location>
</feature>
<feature type="domain" description="ABC transmembrane type-1" evidence="13">
    <location>
        <begin position="695"/>
        <end position="869"/>
    </location>
</feature>
<sequence length="1085" mass="118418">MPANAAEETSVEKSNDEDLGSKPNIGNFFALPFMNIVFGQLVGDFAGYFVPNTTVTKAAFQSSVNRNALYIAYLFVGKFVLSYISMLTVRISGLRTSAALRLAYLRALFAQPVSTIDTISAGKVSARITTSSNTIQLAISQQFAMLIQAIALTGGFYVVAFIYDWLLTLVASASLPLILLAYGSTLPFYIEIHKKTEHAQEQASALAFEIFGSIRVVVAFGAEERLSTQHNNWLLRAKRTEMKNGPLVGLMMFPSFFSMYGTFGLTFWFGIRQYMRGDTDDLTAIVIVLFSVVMAVMSVGRVASPIIAIAKAATAATELFKTIDSETPDTSGLKAPEISVHADVVLKDVSFIYPSRPDVQVLDGLNVKFEAGKVTAIVGPSGSGKSTIVGLLERWYDLPDKSSKISGGTEEKTLVQEDTQPAEDPNTRESGSGSIRIGHIDLRNADLKWWRSQIGLVQQEPFLFNDTIYNNVAYGLCSTQWHDAPKEETLALVKDACKESYADEFISKLPLGYDTVVGESGIKLSGGQRQRIAIARSIIKQPPILILDEATSAVDVRTERIVQKALDRVSENRTTIVIAHRLSTIKRADKIVVLRKGRVVEEGSHQQLINKQDGVYYGLVHAQELLMGTDGLDDEILLHPTRVESATVHQEAADTSPYGTSLAAQSETNYKQKDILRSFGRLMYEQRSHWILYSLTVVGAIGAGVVYPLQAYLFAKIIDVFTLTGSELVNRGNFWAGMFGVLAVGVGVSYFVLGWSSYTISVAVSTHYRQEYIDNILRKRIAFFDTEGNSAGTLTSRLSTDSTQLQQLMGTEMSMALISAVNLLGSLAISFAFGWKLSLVGLFSILPIILSAGYFRVKLEMQFEAMNAAVFADSSQYGGRLLAAREYDLVQFFIVYMAVVQGSQAAGMWFSFAPNVAEATGAANRILSLRPSGTKEEYPPEALKFYDGSVGIEFLNVYFTYESRDVPVITGLSLKVEPGQFAALVGASGSGKSTVICLLERFYDPDSGSIVCGGQDISTVSLKEYRNAMSLVAQEPTLYDGTIRENVALSVDAASATDQAIQQACIEAQIHNFIVSLPEGKSPGT</sequence>
<feature type="transmembrane region" description="Helical" evidence="11">
    <location>
        <begin position="247"/>
        <end position="270"/>
    </location>
</feature>
<proteinExistence type="inferred from homology"/>
<reference evidence="14" key="1">
    <citation type="submission" date="2022-10" db="EMBL/GenBank/DDBJ databases">
        <title>Culturing micro-colonial fungi from biological soil crusts in the Mojave desert and describing Neophaeococcomyces mojavensis, and introducing the new genera and species Taxawa tesnikishii.</title>
        <authorList>
            <person name="Kurbessoian T."/>
            <person name="Stajich J.E."/>
        </authorList>
    </citation>
    <scope>NUCLEOTIDE SEQUENCE</scope>
    <source>
        <strain evidence="14">TK_1</strain>
    </source>
</reference>
<dbReference type="Pfam" id="PF00664">
    <property type="entry name" value="ABC_membrane"/>
    <property type="match status" value="2"/>
</dbReference>
<dbReference type="InterPro" id="IPR017871">
    <property type="entry name" value="ABC_transporter-like_CS"/>
</dbReference>
<dbReference type="InterPro" id="IPR011527">
    <property type="entry name" value="ABC1_TM_dom"/>
</dbReference>
<dbReference type="InterPro" id="IPR036640">
    <property type="entry name" value="ABC1_TM_sf"/>
</dbReference>
<name>A0ABQ9NIH7_9PEZI</name>
<keyword evidence="6" id="KW-0547">Nucleotide-binding</keyword>
<dbReference type="EMBL" id="JAPDRL010000109">
    <property type="protein sequence ID" value="KAJ9657042.1"/>
    <property type="molecule type" value="Genomic_DNA"/>
</dbReference>
<dbReference type="InterPro" id="IPR003439">
    <property type="entry name" value="ABC_transporter-like_ATP-bd"/>
</dbReference>
<feature type="transmembrane region" description="Helical" evidence="11">
    <location>
        <begin position="690"/>
        <end position="714"/>
    </location>
</feature>
<dbReference type="PANTHER" id="PTHR43394:SF11">
    <property type="entry name" value="ATP-BINDING CASSETTE TRANSPORTER"/>
    <property type="match status" value="1"/>
</dbReference>
<feature type="transmembrane region" description="Helical" evidence="11">
    <location>
        <begin position="143"/>
        <end position="163"/>
    </location>
</feature>
<dbReference type="Proteomes" id="UP001172684">
    <property type="component" value="Unassembled WGS sequence"/>
</dbReference>
<feature type="domain" description="ABC transmembrane type-1" evidence="13">
    <location>
        <begin position="25"/>
        <end position="318"/>
    </location>
</feature>
<keyword evidence="7" id="KW-0067">ATP-binding</keyword>
<feature type="transmembrane region" description="Helical" evidence="11">
    <location>
        <begin position="70"/>
        <end position="91"/>
    </location>
</feature>
<evidence type="ECO:0000256" key="2">
    <source>
        <dbReference type="ARBA" id="ARBA00007577"/>
    </source>
</evidence>
<dbReference type="PANTHER" id="PTHR43394">
    <property type="entry name" value="ATP-DEPENDENT PERMEASE MDL1, MITOCHONDRIAL"/>
    <property type="match status" value="1"/>
</dbReference>
<evidence type="ECO:0000313" key="15">
    <source>
        <dbReference type="Proteomes" id="UP001172684"/>
    </source>
</evidence>
<evidence type="ECO:0000259" key="12">
    <source>
        <dbReference type="PROSITE" id="PS50893"/>
    </source>
</evidence>
<evidence type="ECO:0008006" key="16">
    <source>
        <dbReference type="Google" id="ProtNLM"/>
    </source>
</evidence>
<dbReference type="CDD" id="cd03249">
    <property type="entry name" value="ABC_MTABC3_MDL1_MDL2"/>
    <property type="match status" value="1"/>
</dbReference>
<evidence type="ECO:0000256" key="3">
    <source>
        <dbReference type="ARBA" id="ARBA00022448"/>
    </source>
</evidence>
<feature type="transmembrane region" description="Helical" evidence="11">
    <location>
        <begin position="815"/>
        <end position="833"/>
    </location>
</feature>
<keyword evidence="8 11" id="KW-1133">Transmembrane helix</keyword>
<evidence type="ECO:0000256" key="5">
    <source>
        <dbReference type="ARBA" id="ARBA00022737"/>
    </source>
</evidence>
<keyword evidence="9 11" id="KW-0472">Membrane</keyword>
<evidence type="ECO:0000256" key="9">
    <source>
        <dbReference type="ARBA" id="ARBA00023136"/>
    </source>
</evidence>
<evidence type="ECO:0000256" key="11">
    <source>
        <dbReference type="SAM" id="Phobius"/>
    </source>
</evidence>
<evidence type="ECO:0000256" key="7">
    <source>
        <dbReference type="ARBA" id="ARBA00022840"/>
    </source>
</evidence>
<dbReference type="CDD" id="cd18578">
    <property type="entry name" value="ABC_6TM_Pgp_ABCB1_D2_like"/>
    <property type="match status" value="1"/>
</dbReference>
<dbReference type="InterPro" id="IPR003593">
    <property type="entry name" value="AAA+_ATPase"/>
</dbReference>
<dbReference type="InterPro" id="IPR039421">
    <property type="entry name" value="Type_1_exporter"/>
</dbReference>
<dbReference type="Pfam" id="PF00005">
    <property type="entry name" value="ABC_tran"/>
    <property type="match status" value="2"/>
</dbReference>
<evidence type="ECO:0000256" key="8">
    <source>
        <dbReference type="ARBA" id="ARBA00022989"/>
    </source>
</evidence>
<evidence type="ECO:0000256" key="10">
    <source>
        <dbReference type="SAM" id="MobiDB-lite"/>
    </source>
</evidence>
<evidence type="ECO:0000259" key="13">
    <source>
        <dbReference type="PROSITE" id="PS50929"/>
    </source>
</evidence>
<dbReference type="SUPFAM" id="SSF52540">
    <property type="entry name" value="P-loop containing nucleoside triphosphate hydrolases"/>
    <property type="match status" value="3"/>
</dbReference>
<keyword evidence="3" id="KW-0813">Transport</keyword>
<keyword evidence="15" id="KW-1185">Reference proteome</keyword>
<dbReference type="CDD" id="cd18577">
    <property type="entry name" value="ABC_6TM_Pgp_ABCB1_D1_like"/>
    <property type="match status" value="1"/>
</dbReference>
<feature type="transmembrane region" description="Helical" evidence="11">
    <location>
        <begin position="28"/>
        <end position="50"/>
    </location>
</feature>
<feature type="transmembrane region" description="Helical" evidence="11">
    <location>
        <begin position="282"/>
        <end position="303"/>
    </location>
</feature>
<feature type="region of interest" description="Disordered" evidence="10">
    <location>
        <begin position="402"/>
        <end position="434"/>
    </location>
</feature>
<feature type="compositionally biased region" description="Basic and acidic residues" evidence="10">
    <location>
        <begin position="402"/>
        <end position="415"/>
    </location>
</feature>
<dbReference type="PROSITE" id="PS50893">
    <property type="entry name" value="ABC_TRANSPORTER_2"/>
    <property type="match status" value="1"/>
</dbReference>
<keyword evidence="5" id="KW-0677">Repeat</keyword>
<gene>
    <name evidence="14" type="ORF">H2201_008319</name>
</gene>
<dbReference type="Gene3D" id="1.20.1560.10">
    <property type="entry name" value="ABC transporter type 1, transmembrane domain"/>
    <property type="match status" value="2"/>
</dbReference>
<dbReference type="Gene3D" id="3.40.50.300">
    <property type="entry name" value="P-loop containing nucleotide triphosphate hydrolases"/>
    <property type="match status" value="2"/>
</dbReference>